<protein>
    <submittedName>
        <fullName evidence="5">GNAT family N-acetyltransferase</fullName>
    </submittedName>
</protein>
<keyword evidence="1" id="KW-0808">Transferase</keyword>
<evidence type="ECO:0000256" key="2">
    <source>
        <dbReference type="ARBA" id="ARBA00023315"/>
    </source>
</evidence>
<evidence type="ECO:0000256" key="1">
    <source>
        <dbReference type="ARBA" id="ARBA00022679"/>
    </source>
</evidence>
<proteinExistence type="predicted"/>
<accession>A0ABX0F000</accession>
<keyword evidence="6" id="KW-1185">Reference proteome</keyword>
<reference evidence="5 6" key="1">
    <citation type="submission" date="2020-01" db="EMBL/GenBank/DDBJ databases">
        <title>Polyphasic characterisation and genomic insights into a novel alkali tolerant bacterium VR-M41.</title>
        <authorList>
            <person name="Vemuluri V.R."/>
        </authorList>
    </citation>
    <scope>NUCLEOTIDE SEQUENCE [LARGE SCALE GENOMIC DNA]</scope>
    <source>
        <strain evidence="5 6">VR-M41</strain>
    </source>
</reference>
<dbReference type="Gene3D" id="3.40.630.30">
    <property type="match status" value="1"/>
</dbReference>
<dbReference type="SUPFAM" id="SSF55729">
    <property type="entry name" value="Acyl-CoA N-acyltransferases (Nat)"/>
    <property type="match status" value="2"/>
</dbReference>
<keyword evidence="2" id="KW-0012">Acyltransferase</keyword>
<dbReference type="Proteomes" id="UP000800303">
    <property type="component" value="Unassembled WGS sequence"/>
</dbReference>
<name>A0ABX0F000_9BACL</name>
<sequence length="291" mass="33050">MEVFGLNEKQIQDIELLQRVCEQADGLFLKLNFDMLKMDSRKENMDFFRYENGQLVGFLALYGFGGQFEVCGMVHPAFRRRGIFTGLWQEALDSGQLDGADSVLLNAPHSSASAAGWLKTIPCRFGHAEHEMKWTNDPDSAATKQADESNSAPNVSVSYRPYEPKDRDLVVRLYADGFDMSETDTESMLEEESGSGNRRRSMVVHLGQTVGTFVMDYDTPEQSWVFAFVIDRSHRGQGIGRNLLSQIIRRENGLGRTPYISVETRNEHALGLYESCGFRSYAVQDYYEFLR</sequence>
<dbReference type="PANTHER" id="PTHR43420:SF44">
    <property type="entry name" value="ACETYLTRANSFERASE YPEA"/>
    <property type="match status" value="1"/>
</dbReference>
<comment type="caution">
    <text evidence="5">The sequence shown here is derived from an EMBL/GenBank/DDBJ whole genome shotgun (WGS) entry which is preliminary data.</text>
</comment>
<feature type="domain" description="N-acetyltransferase" evidence="4">
    <location>
        <begin position="1"/>
        <end position="137"/>
    </location>
</feature>
<organism evidence="5 6">
    <name type="scientific">Saccharibacillus alkalitolerans</name>
    <dbReference type="NCBI Taxonomy" id="2705290"/>
    <lineage>
        <taxon>Bacteria</taxon>
        <taxon>Bacillati</taxon>
        <taxon>Bacillota</taxon>
        <taxon>Bacilli</taxon>
        <taxon>Bacillales</taxon>
        <taxon>Paenibacillaceae</taxon>
        <taxon>Saccharibacillus</taxon>
    </lineage>
</organism>
<feature type="compositionally biased region" description="Polar residues" evidence="3">
    <location>
        <begin position="148"/>
        <end position="157"/>
    </location>
</feature>
<feature type="domain" description="N-acetyltransferase" evidence="4">
    <location>
        <begin position="157"/>
        <end position="291"/>
    </location>
</feature>
<dbReference type="EMBL" id="JAAFGS010000001">
    <property type="protein sequence ID" value="NGZ74331.1"/>
    <property type="molecule type" value="Genomic_DNA"/>
</dbReference>
<dbReference type="CDD" id="cd04301">
    <property type="entry name" value="NAT_SF"/>
    <property type="match status" value="2"/>
</dbReference>
<dbReference type="PANTHER" id="PTHR43420">
    <property type="entry name" value="ACETYLTRANSFERASE"/>
    <property type="match status" value="1"/>
</dbReference>
<evidence type="ECO:0000259" key="4">
    <source>
        <dbReference type="PROSITE" id="PS51186"/>
    </source>
</evidence>
<evidence type="ECO:0000313" key="5">
    <source>
        <dbReference type="EMBL" id="NGZ74331.1"/>
    </source>
</evidence>
<gene>
    <name evidence="5" type="ORF">GYN08_03305</name>
</gene>
<dbReference type="Pfam" id="PF00583">
    <property type="entry name" value="Acetyltransf_1"/>
    <property type="match status" value="2"/>
</dbReference>
<dbReference type="PROSITE" id="PS51186">
    <property type="entry name" value="GNAT"/>
    <property type="match status" value="2"/>
</dbReference>
<evidence type="ECO:0000313" key="6">
    <source>
        <dbReference type="Proteomes" id="UP000800303"/>
    </source>
</evidence>
<evidence type="ECO:0000256" key="3">
    <source>
        <dbReference type="SAM" id="MobiDB-lite"/>
    </source>
</evidence>
<dbReference type="InterPro" id="IPR016181">
    <property type="entry name" value="Acyl_CoA_acyltransferase"/>
</dbReference>
<dbReference type="RefSeq" id="WP_166272444.1">
    <property type="nucleotide sequence ID" value="NZ_JAAFGS010000001.1"/>
</dbReference>
<feature type="region of interest" description="Disordered" evidence="3">
    <location>
        <begin position="135"/>
        <end position="158"/>
    </location>
</feature>
<dbReference type="InterPro" id="IPR000182">
    <property type="entry name" value="GNAT_dom"/>
</dbReference>
<dbReference type="InterPro" id="IPR050680">
    <property type="entry name" value="YpeA/RimI_acetyltransf"/>
</dbReference>